<feature type="chain" id="PRO_5041621850" evidence="1">
    <location>
        <begin position="28"/>
        <end position="175"/>
    </location>
</feature>
<evidence type="ECO:0000256" key="1">
    <source>
        <dbReference type="SAM" id="SignalP"/>
    </source>
</evidence>
<organism evidence="2 4">
    <name type="scientific">Listeria booriae</name>
    <dbReference type="NCBI Taxonomy" id="1552123"/>
    <lineage>
        <taxon>Bacteria</taxon>
        <taxon>Bacillati</taxon>
        <taxon>Bacillota</taxon>
        <taxon>Bacilli</taxon>
        <taxon>Bacillales</taxon>
        <taxon>Listeriaceae</taxon>
        <taxon>Listeria</taxon>
    </lineage>
</organism>
<dbReference type="Proteomes" id="UP000546244">
    <property type="component" value="Unassembled WGS sequence"/>
</dbReference>
<accession>A0A7X0TKE6</accession>
<gene>
    <name evidence="2" type="ORF">HB759_02390</name>
    <name evidence="3" type="ORF">HBP98_11020</name>
</gene>
<comment type="caution">
    <text evidence="2">The sequence shown here is derived from an EMBL/GenBank/DDBJ whole genome shotgun (WGS) entry which is preliminary data.</text>
</comment>
<evidence type="ECO:0000313" key="5">
    <source>
        <dbReference type="Proteomes" id="UP000546244"/>
    </source>
</evidence>
<name>A0A7X0TKE6_9LIST</name>
<proteinExistence type="predicted"/>
<dbReference type="AlphaFoldDB" id="A0A7X0TKE6"/>
<protein>
    <submittedName>
        <fullName evidence="2">Uncharacterized protein</fullName>
    </submittedName>
</protein>
<evidence type="ECO:0000313" key="4">
    <source>
        <dbReference type="Proteomes" id="UP000532866"/>
    </source>
</evidence>
<dbReference type="RefSeq" id="WP_185372636.1">
    <property type="nucleotide sequence ID" value="NZ_JAARMV010000002.1"/>
</dbReference>
<evidence type="ECO:0000313" key="2">
    <source>
        <dbReference type="EMBL" id="MBC1330790.1"/>
    </source>
</evidence>
<feature type="signal peptide" evidence="1">
    <location>
        <begin position="1"/>
        <end position="27"/>
    </location>
</feature>
<sequence>MKKMKAVLILAMALIMAFSLVPSQAHATYDYPKKGIVKSEYADNVGIEDVYLNRAEAEKLAKKLEKGSTKREDTVAFFASLLPGAGPYLGYTYMASGWQQKDDAKKIRKILKTKSNKGIHIYDTHAIGRAAATGGSSKEHSISVWNGKRSTIKSGWKTWASTKKYLHVTKSKIWN</sequence>
<dbReference type="EMBL" id="JAARMV010000002">
    <property type="protein sequence ID" value="MBC2372531.1"/>
    <property type="molecule type" value="Genomic_DNA"/>
</dbReference>
<reference evidence="4 5" key="1">
    <citation type="submission" date="2020-03" db="EMBL/GenBank/DDBJ databases">
        <title>Soil Listeria distribution.</title>
        <authorList>
            <person name="Liao J."/>
            <person name="Wiedmann M."/>
        </authorList>
    </citation>
    <scope>NUCLEOTIDE SEQUENCE [LARGE SCALE GENOMIC DNA]</scope>
    <source>
        <strain evidence="2 4">FSL L7-1833</strain>
        <strain evidence="3 5">FSL L7-1850</strain>
    </source>
</reference>
<dbReference type="EMBL" id="JAAROL010000001">
    <property type="protein sequence ID" value="MBC1330790.1"/>
    <property type="molecule type" value="Genomic_DNA"/>
</dbReference>
<dbReference type="Proteomes" id="UP000532866">
    <property type="component" value="Unassembled WGS sequence"/>
</dbReference>
<evidence type="ECO:0000313" key="3">
    <source>
        <dbReference type="EMBL" id="MBC2372531.1"/>
    </source>
</evidence>
<keyword evidence="1" id="KW-0732">Signal</keyword>